<dbReference type="InterPro" id="IPR006904">
    <property type="entry name" value="DUF716"/>
</dbReference>
<keyword evidence="3 6" id="KW-0812">Transmembrane</keyword>
<dbReference type="KEGG" id="bbel:109476445"/>
<comment type="subcellular location">
    <subcellularLocation>
        <location evidence="1">Membrane</location>
        <topology evidence="1">Multi-pass membrane protein</topology>
    </subcellularLocation>
</comment>
<feature type="transmembrane region" description="Helical" evidence="6">
    <location>
        <begin position="124"/>
        <end position="143"/>
    </location>
</feature>
<dbReference type="PANTHER" id="PTHR16007:SF15">
    <property type="entry name" value="TRANSMEMBRANE PROTEIN 45B"/>
    <property type="match status" value="1"/>
</dbReference>
<feature type="transmembrane region" description="Helical" evidence="6">
    <location>
        <begin position="248"/>
        <end position="273"/>
    </location>
</feature>
<accession>A0A6P4ZTM4</accession>
<dbReference type="PANTHER" id="PTHR16007">
    <property type="entry name" value="EPIDIDYMAL MEMBRANE PROTEIN E9-RELATED"/>
    <property type="match status" value="1"/>
</dbReference>
<evidence type="ECO:0000313" key="7">
    <source>
        <dbReference type="Proteomes" id="UP000515135"/>
    </source>
</evidence>
<feature type="transmembrane region" description="Helical" evidence="6">
    <location>
        <begin position="80"/>
        <end position="104"/>
    </location>
</feature>
<proteinExistence type="inferred from homology"/>
<dbReference type="Proteomes" id="UP000515135">
    <property type="component" value="Unplaced"/>
</dbReference>
<feature type="transmembrane region" description="Helical" evidence="6">
    <location>
        <begin position="26"/>
        <end position="43"/>
    </location>
</feature>
<name>A0A6P4ZTM4_BRABE</name>
<gene>
    <name evidence="8" type="primary">LOC109476445</name>
</gene>
<keyword evidence="7" id="KW-1185">Reference proteome</keyword>
<dbReference type="AlphaFoldDB" id="A0A6P4ZTM4"/>
<evidence type="ECO:0000313" key="8">
    <source>
        <dbReference type="RefSeq" id="XP_019632936.1"/>
    </source>
</evidence>
<reference evidence="8" key="1">
    <citation type="submission" date="2025-08" db="UniProtKB">
        <authorList>
            <consortium name="RefSeq"/>
        </authorList>
    </citation>
    <scope>IDENTIFICATION</scope>
    <source>
        <tissue evidence="8">Gonad</tissue>
    </source>
</reference>
<comment type="similarity">
    <text evidence="2">Belongs to the TMEM45 family.</text>
</comment>
<evidence type="ECO:0000256" key="1">
    <source>
        <dbReference type="ARBA" id="ARBA00004141"/>
    </source>
</evidence>
<dbReference type="InterPro" id="IPR042127">
    <property type="entry name" value="TMEM45"/>
</dbReference>
<feature type="transmembrane region" description="Helical" evidence="6">
    <location>
        <begin position="155"/>
        <end position="171"/>
    </location>
</feature>
<evidence type="ECO:0000256" key="3">
    <source>
        <dbReference type="ARBA" id="ARBA00022692"/>
    </source>
</evidence>
<dbReference type="OrthoDB" id="551896at2759"/>
<feature type="transmembrane region" description="Helical" evidence="6">
    <location>
        <begin position="183"/>
        <end position="201"/>
    </location>
</feature>
<evidence type="ECO:0000256" key="4">
    <source>
        <dbReference type="ARBA" id="ARBA00022989"/>
    </source>
</evidence>
<keyword evidence="5 6" id="KW-0472">Membrane</keyword>
<dbReference type="RefSeq" id="XP_019632936.1">
    <property type="nucleotide sequence ID" value="XM_019777377.1"/>
</dbReference>
<dbReference type="Pfam" id="PF04819">
    <property type="entry name" value="DUF716"/>
    <property type="match status" value="1"/>
</dbReference>
<organism evidence="7 8">
    <name type="scientific">Branchiostoma belcheri</name>
    <name type="common">Amphioxus</name>
    <dbReference type="NCBI Taxonomy" id="7741"/>
    <lineage>
        <taxon>Eukaryota</taxon>
        <taxon>Metazoa</taxon>
        <taxon>Chordata</taxon>
        <taxon>Cephalochordata</taxon>
        <taxon>Leptocardii</taxon>
        <taxon>Amphioxiformes</taxon>
        <taxon>Branchiostomatidae</taxon>
        <taxon>Branchiostoma</taxon>
    </lineage>
</organism>
<feature type="transmembrane region" description="Helical" evidence="6">
    <location>
        <begin position="208"/>
        <end position="228"/>
    </location>
</feature>
<evidence type="ECO:0000256" key="6">
    <source>
        <dbReference type="SAM" id="Phobius"/>
    </source>
</evidence>
<evidence type="ECO:0000256" key="2">
    <source>
        <dbReference type="ARBA" id="ARBA00006948"/>
    </source>
</evidence>
<keyword evidence="4 6" id="KW-1133">Transmembrane helix</keyword>
<protein>
    <submittedName>
        <fullName evidence="8">Transmembrane protein 45B-like</fullName>
    </submittedName>
</protein>
<evidence type="ECO:0000256" key="5">
    <source>
        <dbReference type="ARBA" id="ARBA00023136"/>
    </source>
</evidence>
<sequence>MDMEHHGHSHSAEVIPDPSESGSFEGHALLGTFFFVFGLWYSVKHSFLVLDSLHTQGSRQPARHKTWRDHPGCAKRTLGFLLYSMDPMFKITACTIGMLSQMSLGAHWTLRDPVTGEFVEQGDWQLVTMYSFFFFSGLVDILVRVKAPIPPNSDKFFVSVALFIEAYLFFYHPGGSEAGDRLYQLLFIAIFGAAVAAMLWACLPESQILPLFISALVLLQGTWFWQVAGVLYPLDPARSWDLESHNTLMFLPLGFCWHLFGNIALIFVLYAVIHQFVKRGYRLPKGL</sequence>
<dbReference type="GO" id="GO:0016020">
    <property type="term" value="C:membrane"/>
    <property type="evidence" value="ECO:0007669"/>
    <property type="project" value="UniProtKB-SubCell"/>
</dbReference>
<dbReference type="GeneID" id="109476445"/>